<dbReference type="EMBL" id="JADFTT010014075">
    <property type="protein sequence ID" value="KAG5741669.1"/>
    <property type="molecule type" value="Genomic_DNA"/>
</dbReference>
<proteinExistence type="predicted"/>
<dbReference type="Gene3D" id="3.40.50.720">
    <property type="entry name" value="NAD(P)-binding Rossmann-like Domain"/>
    <property type="match status" value="1"/>
</dbReference>
<keyword evidence="2" id="KW-1185">Reference proteome</keyword>
<protein>
    <submittedName>
        <fullName evidence="1">Uncharacterized protein</fullName>
    </submittedName>
</protein>
<evidence type="ECO:0000313" key="2">
    <source>
        <dbReference type="Proteomes" id="UP000750502"/>
    </source>
</evidence>
<organism evidence="1 2">
    <name type="scientific">Fusarium xylarioides</name>
    <dbReference type="NCBI Taxonomy" id="221167"/>
    <lineage>
        <taxon>Eukaryota</taxon>
        <taxon>Fungi</taxon>
        <taxon>Dikarya</taxon>
        <taxon>Ascomycota</taxon>
        <taxon>Pezizomycotina</taxon>
        <taxon>Sordariomycetes</taxon>
        <taxon>Hypocreomycetidae</taxon>
        <taxon>Hypocreales</taxon>
        <taxon>Nectriaceae</taxon>
        <taxon>Fusarium</taxon>
        <taxon>Fusarium fujikuroi species complex</taxon>
    </lineage>
</organism>
<dbReference type="SUPFAM" id="SSF51735">
    <property type="entry name" value="NAD(P)-binding Rossmann-fold domains"/>
    <property type="match status" value="1"/>
</dbReference>
<dbReference type="InterPro" id="IPR036291">
    <property type="entry name" value="NAD(P)-bd_dom_sf"/>
</dbReference>
<reference evidence="1" key="1">
    <citation type="journal article" date="2020" name="bioRxiv">
        <title>Historical genomics reveals the evolutionary mechanisms behind multiple outbreaks of the host-specific coffee wilt pathogen Fusarium xylarioides.</title>
        <authorList>
            <person name="Peck D."/>
            <person name="Nowell R.W."/>
            <person name="Flood J."/>
            <person name="Ryan M.J."/>
            <person name="Barraclough T.G."/>
        </authorList>
    </citation>
    <scope>NUCLEOTIDE SEQUENCE</scope>
    <source>
        <strain evidence="1">IMI 127659i</strain>
    </source>
</reference>
<dbReference type="Pfam" id="PF13561">
    <property type="entry name" value="adh_short_C2"/>
    <property type="match status" value="1"/>
</dbReference>
<dbReference type="AlphaFoldDB" id="A0A9P7KYA5"/>
<comment type="caution">
    <text evidence="1">The sequence shown here is derived from an EMBL/GenBank/DDBJ whole genome shotgun (WGS) entry which is preliminary data.</text>
</comment>
<feature type="non-terminal residue" evidence="1">
    <location>
        <position position="1"/>
    </location>
</feature>
<dbReference type="Proteomes" id="UP000750502">
    <property type="component" value="Unassembled WGS sequence"/>
</dbReference>
<name>A0A9P7KYA5_9HYPO</name>
<reference evidence="1" key="2">
    <citation type="submission" date="2020-10" db="EMBL/GenBank/DDBJ databases">
        <authorList>
            <person name="Peck L.D."/>
            <person name="Nowell R.W."/>
            <person name="Flood J."/>
            <person name="Ryan M.J."/>
            <person name="Barraclough T.G."/>
        </authorList>
    </citation>
    <scope>NUCLEOTIDE SEQUENCE</scope>
    <source>
        <strain evidence="1">IMI 127659i</strain>
    </source>
</reference>
<sequence length="58" mass="5948">PLILATMDDEAQKQFTSPMGRPAKPSEIATCVVILASSDSSCVSGQNIHCNGGTVVNG</sequence>
<evidence type="ECO:0000313" key="1">
    <source>
        <dbReference type="EMBL" id="KAG5741669.1"/>
    </source>
</evidence>
<gene>
    <name evidence="1" type="ORF">H9Q72_014632</name>
</gene>
<accession>A0A9P7KYA5</accession>
<dbReference type="InterPro" id="IPR002347">
    <property type="entry name" value="SDR_fam"/>
</dbReference>
<dbReference type="OrthoDB" id="47007at2759"/>